<comment type="caution">
    <text evidence="1">The sequence shown here is derived from an EMBL/GenBank/DDBJ whole genome shotgun (WGS) entry which is preliminary data.</text>
</comment>
<feature type="non-terminal residue" evidence="1">
    <location>
        <position position="57"/>
    </location>
</feature>
<proteinExistence type="predicted"/>
<dbReference type="Proteomes" id="UP001177140">
    <property type="component" value="Unassembled WGS sequence"/>
</dbReference>
<sequence length="57" mass="6317">LQGVIVLLPGKVIAHLDEGFGTTSVWVLEFLKNFLLQLVSLWTRPILLFSEGVHANS</sequence>
<dbReference type="EMBL" id="JAJJMA010116132">
    <property type="protein sequence ID" value="MCL7031814.1"/>
    <property type="molecule type" value="Genomic_DNA"/>
</dbReference>
<reference evidence="1" key="1">
    <citation type="submission" date="2022-03" db="EMBL/GenBank/DDBJ databases">
        <title>A functionally conserved STORR gene fusion in Papaver species that diverged 16.8 million years ago.</title>
        <authorList>
            <person name="Catania T."/>
        </authorList>
    </citation>
    <scope>NUCLEOTIDE SEQUENCE</scope>
    <source>
        <strain evidence="1">S-191538</strain>
    </source>
</reference>
<organism evidence="1 2">
    <name type="scientific">Papaver nudicaule</name>
    <name type="common">Iceland poppy</name>
    <dbReference type="NCBI Taxonomy" id="74823"/>
    <lineage>
        <taxon>Eukaryota</taxon>
        <taxon>Viridiplantae</taxon>
        <taxon>Streptophyta</taxon>
        <taxon>Embryophyta</taxon>
        <taxon>Tracheophyta</taxon>
        <taxon>Spermatophyta</taxon>
        <taxon>Magnoliopsida</taxon>
        <taxon>Ranunculales</taxon>
        <taxon>Papaveraceae</taxon>
        <taxon>Papaveroideae</taxon>
        <taxon>Papaver</taxon>
    </lineage>
</organism>
<gene>
    <name evidence="1" type="ORF">MKW94_021383</name>
</gene>
<name>A0AA41S962_PAPNU</name>
<protein>
    <submittedName>
        <fullName evidence="1">Uncharacterized protein</fullName>
    </submittedName>
</protein>
<feature type="non-terminal residue" evidence="1">
    <location>
        <position position="1"/>
    </location>
</feature>
<evidence type="ECO:0000313" key="1">
    <source>
        <dbReference type="EMBL" id="MCL7031814.1"/>
    </source>
</evidence>
<keyword evidence="2" id="KW-1185">Reference proteome</keyword>
<evidence type="ECO:0000313" key="2">
    <source>
        <dbReference type="Proteomes" id="UP001177140"/>
    </source>
</evidence>
<dbReference type="AlphaFoldDB" id="A0AA41S962"/>
<accession>A0AA41S962</accession>